<dbReference type="Pfam" id="PF01547">
    <property type="entry name" value="SBP_bac_1"/>
    <property type="match status" value="1"/>
</dbReference>
<feature type="chain" id="PRO_5038489709" evidence="2">
    <location>
        <begin position="25"/>
        <end position="457"/>
    </location>
</feature>
<protein>
    <submittedName>
        <fullName evidence="3">N-acetylglucosamine transport system substrate-binding protein</fullName>
    </submittedName>
</protein>
<dbReference type="RefSeq" id="WP_425441284.1">
    <property type="nucleotide sequence ID" value="NZ_FOGT01000021.1"/>
</dbReference>
<dbReference type="InterPro" id="IPR050490">
    <property type="entry name" value="Bact_solute-bd_prot1"/>
</dbReference>
<evidence type="ECO:0000256" key="2">
    <source>
        <dbReference type="SAM" id="SignalP"/>
    </source>
</evidence>
<organism evidence="3 4">
    <name type="scientific">Salipaludibacillus aurantiacus</name>
    <dbReference type="NCBI Taxonomy" id="1601833"/>
    <lineage>
        <taxon>Bacteria</taxon>
        <taxon>Bacillati</taxon>
        <taxon>Bacillota</taxon>
        <taxon>Bacilli</taxon>
        <taxon>Bacillales</taxon>
        <taxon>Bacillaceae</taxon>
    </lineage>
</organism>
<feature type="region of interest" description="Disordered" evidence="1">
    <location>
        <begin position="32"/>
        <end position="55"/>
    </location>
</feature>
<dbReference type="AlphaFoldDB" id="A0A1H9WYD6"/>
<feature type="compositionally biased region" description="Low complexity" evidence="1">
    <location>
        <begin position="39"/>
        <end position="51"/>
    </location>
</feature>
<dbReference type="PANTHER" id="PTHR43649:SF12">
    <property type="entry name" value="DIACETYLCHITOBIOSE BINDING PROTEIN DASA"/>
    <property type="match status" value="1"/>
</dbReference>
<feature type="signal peptide" evidence="2">
    <location>
        <begin position="1"/>
        <end position="24"/>
    </location>
</feature>
<evidence type="ECO:0000256" key="1">
    <source>
        <dbReference type="SAM" id="MobiDB-lite"/>
    </source>
</evidence>
<name>A0A1H9WYD6_9BACI</name>
<dbReference type="Gene3D" id="3.40.190.10">
    <property type="entry name" value="Periplasmic binding protein-like II"/>
    <property type="match status" value="1"/>
</dbReference>
<evidence type="ECO:0000313" key="3">
    <source>
        <dbReference type="EMBL" id="SES38801.1"/>
    </source>
</evidence>
<dbReference type="PROSITE" id="PS51257">
    <property type="entry name" value="PROKAR_LIPOPROTEIN"/>
    <property type="match status" value="1"/>
</dbReference>
<dbReference type="STRING" id="1601833.SAMN05518684_12141"/>
<dbReference type="EMBL" id="FOGT01000021">
    <property type="protein sequence ID" value="SES38801.1"/>
    <property type="molecule type" value="Genomic_DNA"/>
</dbReference>
<keyword evidence="4" id="KW-1185">Reference proteome</keyword>
<dbReference type="PANTHER" id="PTHR43649">
    <property type="entry name" value="ARABINOSE-BINDING PROTEIN-RELATED"/>
    <property type="match status" value="1"/>
</dbReference>
<dbReference type="Proteomes" id="UP000198571">
    <property type="component" value="Unassembled WGS sequence"/>
</dbReference>
<accession>A0A1H9WYD6</accession>
<evidence type="ECO:0000313" key="4">
    <source>
        <dbReference type="Proteomes" id="UP000198571"/>
    </source>
</evidence>
<reference evidence="4" key="1">
    <citation type="submission" date="2016-10" db="EMBL/GenBank/DDBJ databases">
        <authorList>
            <person name="Varghese N."/>
            <person name="Submissions S."/>
        </authorList>
    </citation>
    <scope>NUCLEOTIDE SEQUENCE [LARGE SCALE GENOMIC DNA]</scope>
    <source>
        <strain evidence="4">S9</strain>
    </source>
</reference>
<keyword evidence="2" id="KW-0732">Signal</keyword>
<proteinExistence type="predicted"/>
<sequence length="457" mass="50396">MKKYFLNKPALMAGTVLLSVGLLAACGGDNEEAGGQGGNDQENNGSNNDASGGNGDISGELEIQYFVGGYGDSWWKEVIEDFQAEYPDVTIVEHAGPNINDEMRSRWVSDDPPDVVYIDGAGSSETQMVDDGQLMNLTDWINDVDSEDGSPLLDNLIVEPASYDGEIYSIPLVFDTWGTWYNRAKFEEEGYEVPSDFDSYMDTMGEIQDNEDISPFVTTGEHPYYFLRGVLTPAFGAAGGDELLADIVRGEEGVWERDEVVETMEKVVQMQEEGYIDDGFGAFNHTQSQMNFLLGDNAFIPVGFWLPNEMANDVPDDFEFGFIPSPLQDAGEPFAIVPDLRPLAIAENAENPEAAKAFVEFVFTQEYATAFSEHTGAIMNLEGVDLSENENVPPYLIEANDMINDPDQVQIYHRPHPMSADLETPIGNSLLSLMLGNKSLDEFIEEAENATADYRGE</sequence>
<dbReference type="SUPFAM" id="SSF53850">
    <property type="entry name" value="Periplasmic binding protein-like II"/>
    <property type="match status" value="1"/>
</dbReference>
<gene>
    <name evidence="3" type="ORF">SAMN05518684_12141</name>
</gene>
<dbReference type="InterPro" id="IPR006059">
    <property type="entry name" value="SBP"/>
</dbReference>